<keyword evidence="3" id="KW-1185">Reference proteome</keyword>
<gene>
    <name evidence="2" type="ORF">DNTS_007258</name>
</gene>
<evidence type="ECO:0000313" key="3">
    <source>
        <dbReference type="Proteomes" id="UP000316079"/>
    </source>
</evidence>
<comment type="caution">
    <text evidence="2">The sequence shown here is derived from an EMBL/GenBank/DDBJ whole genome shotgun (WGS) entry which is preliminary data.</text>
</comment>
<name>A0A553NRJ1_9TELE</name>
<accession>A0A553NRJ1</accession>
<evidence type="ECO:0000256" key="1">
    <source>
        <dbReference type="SAM" id="MobiDB-lite"/>
    </source>
</evidence>
<dbReference type="AlphaFoldDB" id="A0A553NRJ1"/>
<evidence type="ECO:0000313" key="2">
    <source>
        <dbReference type="EMBL" id="TRY68009.1"/>
    </source>
</evidence>
<feature type="region of interest" description="Disordered" evidence="1">
    <location>
        <begin position="330"/>
        <end position="350"/>
    </location>
</feature>
<organism evidence="2 3">
    <name type="scientific">Danionella cerebrum</name>
    <dbReference type="NCBI Taxonomy" id="2873325"/>
    <lineage>
        <taxon>Eukaryota</taxon>
        <taxon>Metazoa</taxon>
        <taxon>Chordata</taxon>
        <taxon>Craniata</taxon>
        <taxon>Vertebrata</taxon>
        <taxon>Euteleostomi</taxon>
        <taxon>Actinopterygii</taxon>
        <taxon>Neopterygii</taxon>
        <taxon>Teleostei</taxon>
        <taxon>Ostariophysi</taxon>
        <taxon>Cypriniformes</taxon>
        <taxon>Danionidae</taxon>
        <taxon>Danioninae</taxon>
        <taxon>Danionella</taxon>
    </lineage>
</organism>
<sequence length="384" mass="42221">MTRAGYPVERGKEKQNDRVHETAINTLALRGLSLSCFCTIIKKRSTLMIIKIATPSITNIQKNMADIRQKESPNIHCVVTMVTKAKGMLRTANIISAKARLAIREPNELLTFEEEFSMARDPTGWVSARDGNRSLALQLPPMEISGTQTERKWLITANVWRGMRVALHGGAFDYKMSKTSASASGDPTLSFEVYHFVAIPNGSYNVKTDLPPESFNGKDTIGHPEWLNSGTSGECTGSISSEFARLILRFSCGKVVLQESLQVLKSGPLFCVFLPALDHQLVKGAWTILRTGHPVIRDQNVGRAQVSVDVVHALNVGHTAGHLKEHTLTVNSSESRAEKPPTTATSRRTADTACHLSSTECYKSTSPRGTCRITFIRPSNISFI</sequence>
<dbReference type="EMBL" id="SRMA01026814">
    <property type="protein sequence ID" value="TRY68009.1"/>
    <property type="molecule type" value="Genomic_DNA"/>
</dbReference>
<dbReference type="Proteomes" id="UP000316079">
    <property type="component" value="Unassembled WGS sequence"/>
</dbReference>
<protein>
    <submittedName>
        <fullName evidence="2">Uncharacterized protein</fullName>
    </submittedName>
</protein>
<reference evidence="2 3" key="1">
    <citation type="journal article" date="2019" name="Sci. Data">
        <title>Hybrid genome assembly and annotation of Danionella translucida.</title>
        <authorList>
            <person name="Kadobianskyi M."/>
            <person name="Schulze L."/>
            <person name="Schuelke M."/>
            <person name="Judkewitz B."/>
        </authorList>
    </citation>
    <scope>NUCLEOTIDE SEQUENCE [LARGE SCALE GENOMIC DNA]</scope>
    <source>
        <strain evidence="2 3">Bolton</strain>
    </source>
</reference>
<proteinExistence type="predicted"/>